<dbReference type="Proteomes" id="UP000216361">
    <property type="component" value="Unassembled WGS sequence"/>
</dbReference>
<dbReference type="Gene3D" id="2.60.120.10">
    <property type="entry name" value="Jelly Rolls"/>
    <property type="match status" value="1"/>
</dbReference>
<dbReference type="InterPro" id="IPR011051">
    <property type="entry name" value="RmlC_Cupin_sf"/>
</dbReference>
<dbReference type="SUPFAM" id="SSF51182">
    <property type="entry name" value="RmlC-like cupins"/>
    <property type="match status" value="1"/>
</dbReference>
<dbReference type="CDD" id="cd02209">
    <property type="entry name" value="cupin_XRE_C"/>
    <property type="match status" value="1"/>
</dbReference>
<name>A0A255XJC8_9PROT</name>
<dbReference type="InterPro" id="IPR013096">
    <property type="entry name" value="Cupin_2"/>
</dbReference>
<evidence type="ECO:0000313" key="4">
    <source>
        <dbReference type="Proteomes" id="UP000216361"/>
    </source>
</evidence>
<dbReference type="InterPro" id="IPR001387">
    <property type="entry name" value="Cro/C1-type_HTH"/>
</dbReference>
<keyword evidence="1" id="KW-0238">DNA-binding</keyword>
<dbReference type="AlphaFoldDB" id="A0A255XJC8"/>
<dbReference type="InterPro" id="IPR050807">
    <property type="entry name" value="TransReg_Diox_bact_type"/>
</dbReference>
<dbReference type="Pfam" id="PF01381">
    <property type="entry name" value="HTH_3"/>
    <property type="match status" value="1"/>
</dbReference>
<dbReference type="CDD" id="cd00093">
    <property type="entry name" value="HTH_XRE"/>
    <property type="match status" value="1"/>
</dbReference>
<reference evidence="3 4" key="1">
    <citation type="submission" date="2017-07" db="EMBL/GenBank/DDBJ databases">
        <title>Elstera cyanobacteriorum sp. nov., a novel bacterium isolated from cyanobacterial aggregates in a eutrophic lake.</title>
        <authorList>
            <person name="Cai H."/>
        </authorList>
    </citation>
    <scope>NUCLEOTIDE SEQUENCE [LARGE SCALE GENOMIC DNA]</scope>
    <source>
        <strain evidence="3 4">TH019</strain>
    </source>
</reference>
<gene>
    <name evidence="3" type="ORF">CHR90_18270</name>
</gene>
<keyword evidence="4" id="KW-1185">Reference proteome</keyword>
<feature type="domain" description="HTH cro/C1-type" evidence="2">
    <location>
        <begin position="15"/>
        <end position="69"/>
    </location>
</feature>
<proteinExistence type="predicted"/>
<organism evidence="3 4">
    <name type="scientific">Elstera cyanobacteriorum</name>
    <dbReference type="NCBI Taxonomy" id="2022747"/>
    <lineage>
        <taxon>Bacteria</taxon>
        <taxon>Pseudomonadati</taxon>
        <taxon>Pseudomonadota</taxon>
        <taxon>Alphaproteobacteria</taxon>
        <taxon>Rhodospirillales</taxon>
        <taxon>Rhodospirillaceae</taxon>
        <taxon>Elstera</taxon>
    </lineage>
</organism>
<dbReference type="SMART" id="SM00530">
    <property type="entry name" value="HTH_XRE"/>
    <property type="match status" value="1"/>
</dbReference>
<sequence>MLDPDRLAAALAVNLRDHRTRQGLSLDQLAKRADVSKGMLVQIEGGKTNPSIATLCRVANALGVPVAKLLELAETPPVRIVRKAETPRLWQTAAGSEAHLLMSTDGQEYTELWTWTLAPGEHFDGEAHPPGAREILSVQEGRLRLTVGDESPEIGPGDTLLFRADRPHRYANAGDAPVRFTMVVVERSSTTLG</sequence>
<accession>A0A255XJC8</accession>
<evidence type="ECO:0000259" key="2">
    <source>
        <dbReference type="PROSITE" id="PS50943"/>
    </source>
</evidence>
<evidence type="ECO:0000313" key="3">
    <source>
        <dbReference type="EMBL" id="OYQ17076.1"/>
    </source>
</evidence>
<dbReference type="Pfam" id="PF07883">
    <property type="entry name" value="Cupin_2"/>
    <property type="match status" value="1"/>
</dbReference>
<dbReference type="InterPro" id="IPR010982">
    <property type="entry name" value="Lambda_DNA-bd_dom_sf"/>
</dbReference>
<protein>
    <submittedName>
        <fullName evidence="3">XRE family transcriptional regulator</fullName>
    </submittedName>
</protein>
<dbReference type="Gene3D" id="1.10.260.40">
    <property type="entry name" value="lambda repressor-like DNA-binding domains"/>
    <property type="match status" value="1"/>
</dbReference>
<dbReference type="GO" id="GO:0005829">
    <property type="term" value="C:cytosol"/>
    <property type="evidence" value="ECO:0007669"/>
    <property type="project" value="TreeGrafter"/>
</dbReference>
<dbReference type="OrthoDB" id="189170at2"/>
<dbReference type="PANTHER" id="PTHR46797">
    <property type="entry name" value="HTH-TYPE TRANSCRIPTIONAL REGULATOR"/>
    <property type="match status" value="1"/>
</dbReference>
<dbReference type="GO" id="GO:0003677">
    <property type="term" value="F:DNA binding"/>
    <property type="evidence" value="ECO:0007669"/>
    <property type="project" value="UniProtKB-KW"/>
</dbReference>
<dbReference type="EMBL" id="NOXS01000035">
    <property type="protein sequence ID" value="OYQ17076.1"/>
    <property type="molecule type" value="Genomic_DNA"/>
</dbReference>
<dbReference type="SUPFAM" id="SSF47413">
    <property type="entry name" value="lambda repressor-like DNA-binding domains"/>
    <property type="match status" value="1"/>
</dbReference>
<comment type="caution">
    <text evidence="3">The sequence shown here is derived from an EMBL/GenBank/DDBJ whole genome shotgun (WGS) entry which is preliminary data.</text>
</comment>
<dbReference type="PANTHER" id="PTHR46797:SF1">
    <property type="entry name" value="METHYLPHOSPHONATE SYNTHASE"/>
    <property type="match status" value="1"/>
</dbReference>
<dbReference type="RefSeq" id="WP_094410714.1">
    <property type="nucleotide sequence ID" value="NZ_BMJZ01000003.1"/>
</dbReference>
<dbReference type="InterPro" id="IPR014710">
    <property type="entry name" value="RmlC-like_jellyroll"/>
</dbReference>
<evidence type="ECO:0000256" key="1">
    <source>
        <dbReference type="ARBA" id="ARBA00023125"/>
    </source>
</evidence>
<dbReference type="GO" id="GO:0003700">
    <property type="term" value="F:DNA-binding transcription factor activity"/>
    <property type="evidence" value="ECO:0007669"/>
    <property type="project" value="TreeGrafter"/>
</dbReference>
<dbReference type="PROSITE" id="PS50943">
    <property type="entry name" value="HTH_CROC1"/>
    <property type="match status" value="1"/>
</dbReference>